<dbReference type="CDD" id="cd06171">
    <property type="entry name" value="Sigma70_r4"/>
    <property type="match status" value="1"/>
</dbReference>
<gene>
    <name evidence="6" type="primary">rpoD</name>
    <name evidence="11" type="ORF">CU102_07135</name>
</gene>
<dbReference type="InterPro" id="IPR000943">
    <property type="entry name" value="RNA_pol_sigma70"/>
</dbReference>
<dbReference type="PANTHER" id="PTHR30603:SF60">
    <property type="entry name" value="RNA POLYMERASE SIGMA FACTOR RPOD"/>
    <property type="match status" value="1"/>
</dbReference>
<evidence type="ECO:0000256" key="3">
    <source>
        <dbReference type="ARBA" id="ARBA00023082"/>
    </source>
</evidence>
<feature type="region of interest" description="Sigma-70 factor domain-4" evidence="6">
    <location>
        <begin position="608"/>
        <end position="661"/>
    </location>
</feature>
<proteinExistence type="inferred from homology"/>
<dbReference type="Pfam" id="PF00140">
    <property type="entry name" value="Sigma70_r1_2"/>
    <property type="match status" value="1"/>
</dbReference>
<dbReference type="InterPro" id="IPR009042">
    <property type="entry name" value="RNA_pol_sigma70_r1_2"/>
</dbReference>
<dbReference type="InterPro" id="IPR007631">
    <property type="entry name" value="RNA_pol_sigma_70_non-ess"/>
</dbReference>
<keyword evidence="4 6" id="KW-0238">DNA-binding</keyword>
<evidence type="ECO:0000313" key="12">
    <source>
        <dbReference type="Proteomes" id="UP000241444"/>
    </source>
</evidence>
<comment type="subcellular location">
    <subcellularLocation>
        <location evidence="6">Cytoplasm</location>
    </subcellularLocation>
</comment>
<dbReference type="PANTHER" id="PTHR30603">
    <property type="entry name" value="RNA POLYMERASE SIGMA FACTOR RPO"/>
    <property type="match status" value="1"/>
</dbReference>
<dbReference type="SUPFAM" id="SSF88659">
    <property type="entry name" value="Sigma3 and sigma4 domains of RNA polymerase sigma factors"/>
    <property type="match status" value="2"/>
</dbReference>
<evidence type="ECO:0000313" key="11">
    <source>
        <dbReference type="EMBL" id="PSH69567.1"/>
    </source>
</evidence>
<dbReference type="PROSITE" id="PS00716">
    <property type="entry name" value="SIGMA70_2"/>
    <property type="match status" value="1"/>
</dbReference>
<dbReference type="PROSITE" id="PS00715">
    <property type="entry name" value="SIGMA70_1"/>
    <property type="match status" value="1"/>
</dbReference>
<dbReference type="GO" id="GO:0005737">
    <property type="term" value="C:cytoplasm"/>
    <property type="evidence" value="ECO:0007669"/>
    <property type="project" value="UniProtKB-SubCell"/>
</dbReference>
<dbReference type="InterPro" id="IPR050239">
    <property type="entry name" value="Sigma-70_RNA_pol_init_factors"/>
</dbReference>
<dbReference type="GO" id="GO:0006352">
    <property type="term" value="P:DNA-templated transcription initiation"/>
    <property type="evidence" value="ECO:0007669"/>
    <property type="project" value="UniProtKB-UniRule"/>
</dbReference>
<feature type="DNA-binding region" description="H-T-H motif" evidence="6">
    <location>
        <begin position="634"/>
        <end position="653"/>
    </location>
</feature>
<dbReference type="Pfam" id="PF03979">
    <property type="entry name" value="Sigma70_r1_1"/>
    <property type="match status" value="1"/>
</dbReference>
<evidence type="ECO:0000256" key="8">
    <source>
        <dbReference type="SAM" id="MobiDB-lite"/>
    </source>
</evidence>
<dbReference type="Gene3D" id="1.10.220.120">
    <property type="entry name" value="Sigma-70 factor, region 1.1"/>
    <property type="match status" value="1"/>
</dbReference>
<feature type="compositionally biased region" description="Basic and acidic residues" evidence="8">
    <location>
        <begin position="1"/>
        <end position="18"/>
    </location>
</feature>
<comment type="caution">
    <text evidence="11">The sequence shown here is derived from an EMBL/GenBank/DDBJ whole genome shotgun (WGS) entry which is preliminary data.</text>
</comment>
<evidence type="ECO:0000256" key="6">
    <source>
        <dbReference type="HAMAP-Rule" id="MF_00963"/>
    </source>
</evidence>
<evidence type="ECO:0000256" key="4">
    <source>
        <dbReference type="ARBA" id="ARBA00023125"/>
    </source>
</evidence>
<reference evidence="12" key="1">
    <citation type="submission" date="2017-11" db="EMBL/GenBank/DDBJ databases">
        <authorList>
            <person name="Kuznetsova I."/>
            <person name="Sazanova A."/>
            <person name="Chirak E."/>
            <person name="Safronova V."/>
            <person name="Willems A."/>
        </authorList>
    </citation>
    <scope>NUCLEOTIDE SEQUENCE [LARGE SCALE GENOMIC DNA]</scope>
    <source>
        <strain evidence="12">STM 196</strain>
    </source>
</reference>
<dbReference type="GO" id="GO:0016987">
    <property type="term" value="F:sigma factor activity"/>
    <property type="evidence" value="ECO:0007669"/>
    <property type="project" value="UniProtKB-UniRule"/>
</dbReference>
<dbReference type="InterPro" id="IPR013324">
    <property type="entry name" value="RNA_pol_sigma_r3/r4-like"/>
</dbReference>
<dbReference type="InterPro" id="IPR013325">
    <property type="entry name" value="RNA_pol_sigma_r2"/>
</dbReference>
<organism evidence="11 12">
    <name type="scientific">Phyllobacterium brassicacearum</name>
    <dbReference type="NCBI Taxonomy" id="314235"/>
    <lineage>
        <taxon>Bacteria</taxon>
        <taxon>Pseudomonadati</taxon>
        <taxon>Pseudomonadota</taxon>
        <taxon>Alphaproteobacteria</taxon>
        <taxon>Hyphomicrobiales</taxon>
        <taxon>Phyllobacteriaceae</taxon>
        <taxon>Phyllobacterium</taxon>
    </lineage>
</organism>
<dbReference type="FunFam" id="1.10.10.10:FF:000004">
    <property type="entry name" value="RNA polymerase sigma factor SigA"/>
    <property type="match status" value="1"/>
</dbReference>
<comment type="similarity">
    <text evidence="6">Belongs to the sigma-70 factor family. RpoD/SigA subfamily.</text>
</comment>
<keyword evidence="1 6" id="KW-0963">Cytoplasm</keyword>
<dbReference type="OrthoDB" id="9809557at2"/>
<dbReference type="EMBL" id="PGGO01000004">
    <property type="protein sequence ID" value="PSH69567.1"/>
    <property type="molecule type" value="Genomic_DNA"/>
</dbReference>
<feature type="coiled-coil region" evidence="7">
    <location>
        <begin position="391"/>
        <end position="446"/>
    </location>
</feature>
<feature type="short sequence motif" description="Interaction with polymerase core subunit RpoC" evidence="6">
    <location>
        <begin position="464"/>
        <end position="467"/>
    </location>
</feature>
<dbReference type="RefSeq" id="WP_106710380.1">
    <property type="nucleotide sequence ID" value="NZ_PGGO01000004.1"/>
</dbReference>
<dbReference type="InterPro" id="IPR028630">
    <property type="entry name" value="Sigma70_RpoD"/>
</dbReference>
<comment type="function">
    <text evidence="6">Sigma factors are initiation factors that promote the attachment of RNA polymerase to specific initiation sites and are then released. This sigma factor is the primary sigma factor during exponential growth.</text>
</comment>
<dbReference type="Gene3D" id="1.10.601.10">
    <property type="entry name" value="RNA Polymerase Primary Sigma Factor"/>
    <property type="match status" value="1"/>
</dbReference>
<keyword evidence="2 6" id="KW-0805">Transcription regulation</keyword>
<feature type="compositionally biased region" description="Acidic residues" evidence="8">
    <location>
        <begin position="240"/>
        <end position="249"/>
    </location>
</feature>
<dbReference type="Pfam" id="PF04539">
    <property type="entry name" value="Sigma70_r3"/>
    <property type="match status" value="1"/>
</dbReference>
<feature type="region of interest" description="Disordered" evidence="8">
    <location>
        <begin position="81"/>
        <end position="127"/>
    </location>
</feature>
<sequence>MATKAKENEEVEVEREGAPDGPLLDLSDDAVKKMIKLAKKRGYVTMDELNAVLPSEEVTSEQIEDTMAMLSDMGINVVEDDEQDADAEEADNSGDEENEARELADATGTAVAPTTTKKEPTDRTDDPVRMYLREMGTVELLSREGEIAIAKRIEAGRETMISGLCESPLTFQAIIIWREDLNESKILLREIIDLETTYAGPEAKQAPVIERVEEERPAANDKPRRSRDDDDITNVGGDTPVEEDDDEDDEANLSLAAMEAELRPQVMETLDVIADTYKKLRKLQDQQVENRLAASGSLSPSQERRYKELKDQLIKAVKSLSLNQNRIEALVAQLYDINKRLVQNEGRLLRLAESYGVRREDFLKEYQGNELDPNWLKAVSNLTTRGWKEFTKNEKDTIKNLRTEIQNMAQETAISISEFRRIVNQVQKGEREAALAKKEMVEANLRLVISIAKKYTNRGLQFLDLIQEGNIGLMKAVDKFEYRRGYKFSTYATWWIRQAITRSIADQARTIRIPVHMIETINKIVRTSRQMLHEIGREPTPEELAEKLAMPLEKVRKVLKIAKEPISLETPVGDEEDSHLGDFIEDKNALLPIDAAIQANLRDTTTRVLASLTPREERVLRMRFGIGMNTDHTLEEVGQQFSVTRERIRQIEAKALRKLKHPSRSRKLRSFLDS</sequence>
<name>A0A2P7BSX7_9HYPH</name>
<dbReference type="AlphaFoldDB" id="A0A2P7BSX7"/>
<comment type="subunit">
    <text evidence="6">Interacts transiently with the RNA polymerase catalytic core.</text>
</comment>
<evidence type="ECO:0000256" key="7">
    <source>
        <dbReference type="SAM" id="Coils"/>
    </source>
</evidence>
<keyword evidence="7" id="KW-0175">Coiled coil</keyword>
<dbReference type="PRINTS" id="PR00046">
    <property type="entry name" value="SIGMA70FCT"/>
</dbReference>
<dbReference type="Gene3D" id="1.10.10.10">
    <property type="entry name" value="Winged helix-like DNA-binding domain superfamily/Winged helix DNA-binding domain"/>
    <property type="match status" value="2"/>
</dbReference>
<dbReference type="InterPro" id="IPR007627">
    <property type="entry name" value="RNA_pol_sigma70_r2"/>
</dbReference>
<dbReference type="Proteomes" id="UP000241444">
    <property type="component" value="Unassembled WGS sequence"/>
</dbReference>
<dbReference type="InterPro" id="IPR007127">
    <property type="entry name" value="RNA_pol_sigma_70_r1_1"/>
</dbReference>
<evidence type="ECO:0000256" key="1">
    <source>
        <dbReference type="ARBA" id="ARBA00022490"/>
    </source>
</evidence>
<dbReference type="InterPro" id="IPR042189">
    <property type="entry name" value="RNA_pol_sigma_70_r1_1_sf"/>
</dbReference>
<feature type="compositionally biased region" description="Acidic residues" evidence="8">
    <location>
        <begin position="81"/>
        <end position="99"/>
    </location>
</feature>
<evidence type="ECO:0000256" key="5">
    <source>
        <dbReference type="ARBA" id="ARBA00023163"/>
    </source>
</evidence>
<feature type="compositionally biased region" description="Basic and acidic residues" evidence="8">
    <location>
        <begin position="210"/>
        <end position="228"/>
    </location>
</feature>
<dbReference type="Pfam" id="PF04542">
    <property type="entry name" value="Sigma70_r2"/>
    <property type="match status" value="1"/>
</dbReference>
<dbReference type="InterPro" id="IPR014284">
    <property type="entry name" value="RNA_pol_sigma-70_dom"/>
</dbReference>
<dbReference type="InterPro" id="IPR007624">
    <property type="entry name" value="RNA_pol_sigma70_r3"/>
</dbReference>
<feature type="compositionally biased region" description="Basic and acidic residues" evidence="8">
    <location>
        <begin position="116"/>
        <end position="127"/>
    </location>
</feature>
<protein>
    <recommendedName>
        <fullName evidence="6">RNA polymerase sigma factor RpoD</fullName>
    </recommendedName>
    <alternativeName>
        <fullName evidence="6">Sigma-70</fullName>
    </alternativeName>
</protein>
<feature type="region of interest" description="Sigma-70 factor domain-3" evidence="6">
    <location>
        <begin position="519"/>
        <end position="595"/>
    </location>
</feature>
<keyword evidence="3 6" id="KW-0731">Sigma factor</keyword>
<dbReference type="Pfam" id="PF04546">
    <property type="entry name" value="Sigma70_ner"/>
    <property type="match status" value="1"/>
</dbReference>
<keyword evidence="5 6" id="KW-0804">Transcription</keyword>
<feature type="domain" description="RNA polymerase sigma-70" evidence="9">
    <location>
        <begin position="464"/>
        <end position="477"/>
    </location>
</feature>
<dbReference type="HAMAP" id="MF_00963">
    <property type="entry name" value="Sigma70_RpoD_SigA"/>
    <property type="match status" value="1"/>
</dbReference>
<evidence type="ECO:0000256" key="2">
    <source>
        <dbReference type="ARBA" id="ARBA00023015"/>
    </source>
</evidence>
<dbReference type="InterPro" id="IPR036388">
    <property type="entry name" value="WH-like_DNA-bd_sf"/>
</dbReference>
<dbReference type="GO" id="GO:0003677">
    <property type="term" value="F:DNA binding"/>
    <property type="evidence" value="ECO:0007669"/>
    <property type="project" value="UniProtKB-UniRule"/>
</dbReference>
<keyword evidence="12" id="KW-1185">Reference proteome</keyword>
<dbReference type="NCBIfam" id="TIGR02937">
    <property type="entry name" value="sigma70-ECF"/>
    <property type="match status" value="1"/>
</dbReference>
<evidence type="ECO:0000259" key="10">
    <source>
        <dbReference type="PROSITE" id="PS00716"/>
    </source>
</evidence>
<dbReference type="Pfam" id="PF04545">
    <property type="entry name" value="Sigma70_r4"/>
    <property type="match status" value="1"/>
</dbReference>
<accession>A0A2P7BSX7</accession>
<dbReference type="NCBIfam" id="NF004208">
    <property type="entry name" value="PRK05658.1"/>
    <property type="match status" value="1"/>
</dbReference>
<dbReference type="FunFam" id="1.10.10.10:FF:000002">
    <property type="entry name" value="RNA polymerase sigma factor SigA"/>
    <property type="match status" value="1"/>
</dbReference>
<feature type="domain" description="RNA polymerase sigma-70" evidence="10">
    <location>
        <begin position="633"/>
        <end position="659"/>
    </location>
</feature>
<feature type="region of interest" description="Sigma-70 factor domain-2" evidence="6">
    <location>
        <begin position="440"/>
        <end position="510"/>
    </location>
</feature>
<dbReference type="InterPro" id="IPR007630">
    <property type="entry name" value="RNA_pol_sigma70_r4"/>
</dbReference>
<dbReference type="InterPro" id="IPR012760">
    <property type="entry name" value="RNA_pol_sigma_RpoD_C"/>
</dbReference>
<evidence type="ECO:0000259" key="9">
    <source>
        <dbReference type="PROSITE" id="PS00715"/>
    </source>
</evidence>
<feature type="region of interest" description="Disordered" evidence="8">
    <location>
        <begin position="1"/>
        <end position="26"/>
    </location>
</feature>
<dbReference type="NCBIfam" id="TIGR02393">
    <property type="entry name" value="RpoD_Cterm"/>
    <property type="match status" value="1"/>
</dbReference>
<dbReference type="FunFam" id="1.10.601.10:FF:000001">
    <property type="entry name" value="RNA polymerase sigma factor SigA"/>
    <property type="match status" value="1"/>
</dbReference>
<feature type="region of interest" description="Disordered" evidence="8">
    <location>
        <begin position="205"/>
        <end position="249"/>
    </location>
</feature>
<dbReference type="SUPFAM" id="SSF88946">
    <property type="entry name" value="Sigma2 domain of RNA polymerase sigma factors"/>
    <property type="match status" value="1"/>
</dbReference>